<dbReference type="EMBL" id="CP017146">
    <property type="protein sequence ID" value="QHO70495.1"/>
    <property type="molecule type" value="Genomic_DNA"/>
</dbReference>
<organism evidence="1 2">
    <name type="scientific">Marisediminicola antarctica</name>
    <dbReference type="NCBI Taxonomy" id="674079"/>
    <lineage>
        <taxon>Bacteria</taxon>
        <taxon>Bacillati</taxon>
        <taxon>Actinomycetota</taxon>
        <taxon>Actinomycetes</taxon>
        <taxon>Micrococcales</taxon>
        <taxon>Microbacteriaceae</taxon>
        <taxon>Marisediminicola</taxon>
    </lineage>
</organism>
<name>A0A7L5AL09_9MICO</name>
<dbReference type="PANTHER" id="PTHR11220">
    <property type="entry name" value="HEME-BINDING PROTEIN-RELATED"/>
    <property type="match status" value="1"/>
</dbReference>
<dbReference type="AlphaFoldDB" id="A0A7L5AL09"/>
<keyword evidence="2" id="KW-1185">Reference proteome</keyword>
<sequence>MTEQQPYLVLRTEPGFELRRYPAHMVAEVTVSAGFDDAGNRAFRYLFGYITGENRSHSTLSMTSPVVQKSASEEIAMTAPVMQSAADAGSYTVAFVLPEMITADTAPEPVRPEVSVRLVPESLSAATKYSGRWTQSSYQKHCADLMAGVAAAGMKPIGEPRFARFDPPYKPWFLRRNEVLVDVADGAVPDGAVPDGTAPGDNEAGR</sequence>
<evidence type="ECO:0000313" key="2">
    <source>
        <dbReference type="Proteomes" id="UP000464507"/>
    </source>
</evidence>
<gene>
    <name evidence="1" type="ORF">BHD05_13400</name>
</gene>
<reference evidence="1 2" key="1">
    <citation type="submission" date="2016-09" db="EMBL/GenBank/DDBJ databases">
        <title>Complete genome sequence of microbes from the polar regions.</title>
        <authorList>
            <person name="Liao L."/>
            <person name="Chen B."/>
        </authorList>
    </citation>
    <scope>NUCLEOTIDE SEQUENCE [LARGE SCALE GENOMIC DNA]</scope>
    <source>
        <strain evidence="1 2">ZS314</strain>
    </source>
</reference>
<dbReference type="Proteomes" id="UP000464507">
    <property type="component" value="Chromosome"/>
</dbReference>
<dbReference type="OrthoDB" id="2156220at2"/>
<proteinExistence type="predicted"/>
<evidence type="ECO:0000313" key="1">
    <source>
        <dbReference type="EMBL" id="QHO70495.1"/>
    </source>
</evidence>
<dbReference type="KEGG" id="mant:BHD05_13400"/>
<protein>
    <submittedName>
        <fullName evidence="1">Heme-binding protein</fullName>
    </submittedName>
</protein>
<dbReference type="InterPro" id="IPR006917">
    <property type="entry name" value="SOUL_heme-bd"/>
</dbReference>
<dbReference type="Pfam" id="PF04832">
    <property type="entry name" value="SOUL"/>
    <property type="match status" value="1"/>
</dbReference>
<dbReference type="SUPFAM" id="SSF55136">
    <property type="entry name" value="Probable bacterial effector-binding domain"/>
    <property type="match status" value="2"/>
</dbReference>
<accession>A0A7L5AL09</accession>
<dbReference type="PANTHER" id="PTHR11220:SF1">
    <property type="entry name" value="HEME-BINDING PROTEIN 2"/>
    <property type="match status" value="1"/>
</dbReference>
<dbReference type="Gene3D" id="3.20.80.10">
    <property type="entry name" value="Regulatory factor, effector binding domain"/>
    <property type="match status" value="1"/>
</dbReference>
<dbReference type="InterPro" id="IPR011256">
    <property type="entry name" value="Reg_factor_effector_dom_sf"/>
</dbReference>
<dbReference type="RefSeq" id="WP_161886878.1">
    <property type="nucleotide sequence ID" value="NZ_CP017146.1"/>
</dbReference>